<dbReference type="OrthoDB" id="1807878at2"/>
<dbReference type="RefSeq" id="WP_052729697.1">
    <property type="nucleotide sequence ID" value="NZ_CGIH01000029.1"/>
</dbReference>
<dbReference type="SMART" id="SM00028">
    <property type="entry name" value="TPR"/>
    <property type="match status" value="2"/>
</dbReference>
<dbReference type="Proteomes" id="UP000045545">
    <property type="component" value="Unassembled WGS sequence"/>
</dbReference>
<dbReference type="AlphaFoldDB" id="A0A0E3W3F4"/>
<dbReference type="STRING" id="690567.1865"/>
<evidence type="ECO:0000256" key="1">
    <source>
        <dbReference type="PROSITE-ProRule" id="PRU00339"/>
    </source>
</evidence>
<keyword evidence="4" id="KW-1185">Reference proteome</keyword>
<keyword evidence="1" id="KW-0802">TPR repeat</keyword>
<gene>
    <name evidence="3" type="ORF">1865</name>
</gene>
<feature type="compositionally biased region" description="Polar residues" evidence="2">
    <location>
        <begin position="225"/>
        <end position="244"/>
    </location>
</feature>
<sequence>MKEFGGSGISHKLTDDYQAARGNSFVQALDLHSRGVAGDTLAVKESVAEFQKMHDIDPADNLIYAYLGSATALLGRDEPNPMEKMKYANQGLKILDQAVANEPENIEIRNLRFNVCYRLPEPIFQRGSTVVEDLNYLVQRYEEDPVIFTIDYYHHILYTLGMAYKTINSNQEAETVWSRLLALEPDRKYIKLLKKQGFNTKNRPTDSGVGALPDDSISGLKPAQPNLTASLQQDTRSNSSQSGKTLVKSRTRSKSKKAESGSFIPPEGLKLYRKALAGNQEAAKKGAAFFEEAWTENPQNKMLSAIHSDCMSLIGRYSQDTFKLFSSAINGIKAFDTLLTEDPENIELRFLRAYHSFRLPEAFFKRSAMAITDFEYLLAGYEKNPALFAVEVYWQLLLDLGVAYERMGQDEDAVKTYTKLLSLRPNARFVEIVNHRQNNMTVSTNRVDLSVHNPQGFYQEAARLHELGLSGNKKAARLALEMWEEAAETYPDDAIAQGYYGSSMALVGRDASDPQQMFGNGLRGLKIIRQACSMEPNNLDLRRMRAFVLNALPESFFHLSSEAIKDFQSLASAYQENQKIFPREVYHEILFQLGMAYERISYEEKARKTWQVLLNESNDPKYRELLKERMKDKDEVAL</sequence>
<dbReference type="InterPro" id="IPR019734">
    <property type="entry name" value="TPR_rpt"/>
</dbReference>
<dbReference type="EMBL" id="CGIH01000029">
    <property type="protein sequence ID" value="CFX78065.1"/>
    <property type="molecule type" value="Genomic_DNA"/>
</dbReference>
<dbReference type="Gene3D" id="1.25.40.10">
    <property type="entry name" value="Tetratricopeptide repeat domain"/>
    <property type="match status" value="3"/>
</dbReference>
<evidence type="ECO:0000313" key="4">
    <source>
        <dbReference type="Proteomes" id="UP000045545"/>
    </source>
</evidence>
<organism evidence="3 4">
    <name type="scientific">Syntrophomonas zehnderi OL-4</name>
    <dbReference type="NCBI Taxonomy" id="690567"/>
    <lineage>
        <taxon>Bacteria</taxon>
        <taxon>Bacillati</taxon>
        <taxon>Bacillota</taxon>
        <taxon>Clostridia</taxon>
        <taxon>Eubacteriales</taxon>
        <taxon>Syntrophomonadaceae</taxon>
        <taxon>Syntrophomonas</taxon>
    </lineage>
</organism>
<dbReference type="InterPro" id="IPR011990">
    <property type="entry name" value="TPR-like_helical_dom_sf"/>
</dbReference>
<dbReference type="SUPFAM" id="SSF48452">
    <property type="entry name" value="TPR-like"/>
    <property type="match status" value="2"/>
</dbReference>
<feature type="repeat" description="TPR" evidence="1">
    <location>
        <begin position="154"/>
        <end position="187"/>
    </location>
</feature>
<feature type="repeat" description="TPR" evidence="1">
    <location>
        <begin position="394"/>
        <end position="427"/>
    </location>
</feature>
<dbReference type="PROSITE" id="PS50005">
    <property type="entry name" value="TPR"/>
    <property type="match status" value="2"/>
</dbReference>
<proteinExistence type="predicted"/>
<feature type="region of interest" description="Disordered" evidence="2">
    <location>
        <begin position="201"/>
        <end position="262"/>
    </location>
</feature>
<evidence type="ECO:0000313" key="3">
    <source>
        <dbReference type="EMBL" id="CFX78065.1"/>
    </source>
</evidence>
<protein>
    <submittedName>
        <fullName evidence="3">Tetratricopeptide TPR2</fullName>
    </submittedName>
</protein>
<dbReference type="Pfam" id="PF13174">
    <property type="entry name" value="TPR_6"/>
    <property type="match status" value="1"/>
</dbReference>
<evidence type="ECO:0000256" key="2">
    <source>
        <dbReference type="SAM" id="MobiDB-lite"/>
    </source>
</evidence>
<accession>A0A0E3W3F4</accession>
<reference evidence="3 4" key="1">
    <citation type="submission" date="2015-03" db="EMBL/GenBank/DDBJ databases">
        <authorList>
            <person name="Murphy D."/>
        </authorList>
    </citation>
    <scope>NUCLEOTIDE SEQUENCE [LARGE SCALE GENOMIC DNA]</scope>
    <source>
        <strain evidence="3 4">OL-4</strain>
    </source>
</reference>
<name>A0A0E3W3F4_9FIRM</name>